<feature type="region of interest" description="Disordered" evidence="1">
    <location>
        <begin position="1"/>
        <end position="95"/>
    </location>
</feature>
<reference evidence="3" key="3">
    <citation type="submission" date="2019-08" db="EMBL/GenBank/DDBJ databases">
        <authorList>
            <consortium name="Photinus pyralis genome working group"/>
            <person name="Fallon T.R."/>
            <person name="Sander Lower S.E."/>
            <person name="Weng J.-K."/>
        </authorList>
    </citation>
    <scope>NUCLEOTIDE SEQUENCE</scope>
    <source>
        <strain evidence="3">1611_PpyrPB1</strain>
        <tissue evidence="3">Whole body</tissue>
    </source>
</reference>
<protein>
    <submittedName>
        <fullName evidence="2">Uncharacterized protein</fullName>
    </submittedName>
</protein>
<evidence type="ECO:0000313" key="4">
    <source>
        <dbReference type="Proteomes" id="UP000327044"/>
    </source>
</evidence>
<keyword evidence="4" id="KW-1185">Reference proteome</keyword>
<feature type="compositionally biased region" description="Basic residues" evidence="1">
    <location>
        <begin position="1"/>
        <end position="11"/>
    </location>
</feature>
<dbReference type="AlphaFoldDB" id="A0A1Y1KC29"/>
<evidence type="ECO:0000313" key="2">
    <source>
        <dbReference type="EMBL" id="JAV58038.1"/>
    </source>
</evidence>
<reference evidence="2" key="1">
    <citation type="journal article" date="2016" name="Sci. Rep.">
        <title>Molecular characterization of firefly nuptial gifts: a multi-omics approach sheds light on postcopulatory sexual selection.</title>
        <authorList>
            <person name="Al-Wathiqui N."/>
            <person name="Fallon T.R."/>
            <person name="South A."/>
            <person name="Weng J.K."/>
            <person name="Lewis S.M."/>
        </authorList>
    </citation>
    <scope>NUCLEOTIDE SEQUENCE</scope>
</reference>
<dbReference type="EMBL" id="VVIM01000005">
    <property type="protein sequence ID" value="KAB0799638.1"/>
    <property type="molecule type" value="Genomic_DNA"/>
</dbReference>
<gene>
    <name evidence="3" type="ORF">PPYR_07518</name>
</gene>
<dbReference type="EMBL" id="GEZM01088655">
    <property type="protein sequence ID" value="JAV58037.1"/>
    <property type="molecule type" value="Transcribed_RNA"/>
</dbReference>
<reference evidence="3 4" key="2">
    <citation type="journal article" date="2018" name="Elife">
        <title>Firefly genomes illuminate parallel origins of bioluminescence in beetles.</title>
        <authorList>
            <person name="Fallon T.R."/>
            <person name="Lower S.E."/>
            <person name="Chang C.H."/>
            <person name="Bessho-Uehara M."/>
            <person name="Martin G.J."/>
            <person name="Bewick A.J."/>
            <person name="Behringer M."/>
            <person name="Debat H.J."/>
            <person name="Wong I."/>
            <person name="Day J.C."/>
            <person name="Suvorov A."/>
            <person name="Silva C.J."/>
            <person name="Stanger-Hall K.F."/>
            <person name="Hall D.W."/>
            <person name="Schmitz R.J."/>
            <person name="Nelson D.R."/>
            <person name="Lewis S.M."/>
            <person name="Shigenobu S."/>
            <person name="Bybee S.M."/>
            <person name="Larracuente A.M."/>
            <person name="Oba Y."/>
            <person name="Weng J.K."/>
        </authorList>
    </citation>
    <scope>NUCLEOTIDE SEQUENCE [LARGE SCALE GENOMIC DNA]</scope>
    <source>
        <strain evidence="3">1611_PpyrPB1</strain>
        <tissue evidence="3">Whole body</tissue>
    </source>
</reference>
<evidence type="ECO:0000313" key="3">
    <source>
        <dbReference type="EMBL" id="KAB0799638.1"/>
    </source>
</evidence>
<evidence type="ECO:0000256" key="1">
    <source>
        <dbReference type="SAM" id="MobiDB-lite"/>
    </source>
</evidence>
<dbReference type="Proteomes" id="UP000327044">
    <property type="component" value="Unassembled WGS sequence"/>
</dbReference>
<organism evidence="2">
    <name type="scientific">Photinus pyralis</name>
    <name type="common">Common eastern firefly</name>
    <name type="synonym">Lampyris pyralis</name>
    <dbReference type="NCBI Taxonomy" id="7054"/>
    <lineage>
        <taxon>Eukaryota</taxon>
        <taxon>Metazoa</taxon>
        <taxon>Ecdysozoa</taxon>
        <taxon>Arthropoda</taxon>
        <taxon>Hexapoda</taxon>
        <taxon>Insecta</taxon>
        <taxon>Pterygota</taxon>
        <taxon>Neoptera</taxon>
        <taxon>Endopterygota</taxon>
        <taxon>Coleoptera</taxon>
        <taxon>Polyphaga</taxon>
        <taxon>Elateriformia</taxon>
        <taxon>Elateroidea</taxon>
        <taxon>Lampyridae</taxon>
        <taxon>Lampyrinae</taxon>
        <taxon>Photinus</taxon>
    </lineage>
</organism>
<sequence>MQQSRQRRPHKKQDPQIEDLREKLNRMRVERSNSDQEEIKKAPPRDPPYNFLKDPLRDDPKPKRPQAKNPPKPKPNLQPKDVNTSPRPTQERHYRSVREVQEFLKKPINVNVEVSTESGQRKCVLDETKVVEISFTNKQYPKRPQFRRQPGDFHKYHGDDSKTTKSEGDKRN</sequence>
<dbReference type="EMBL" id="GEZM01088652">
    <property type="protein sequence ID" value="JAV58042.1"/>
    <property type="molecule type" value="Transcribed_RNA"/>
</dbReference>
<feature type="compositionally biased region" description="Basic and acidic residues" evidence="1">
    <location>
        <begin position="149"/>
        <end position="172"/>
    </location>
</feature>
<dbReference type="EMBL" id="GEZM01088653">
    <property type="protein sequence ID" value="JAV58040.1"/>
    <property type="molecule type" value="Transcribed_RNA"/>
</dbReference>
<dbReference type="InParanoid" id="A0A1Y1KC29"/>
<proteinExistence type="predicted"/>
<feature type="region of interest" description="Disordered" evidence="1">
    <location>
        <begin position="136"/>
        <end position="172"/>
    </location>
</feature>
<accession>A0A1Y1KC29</accession>
<feature type="compositionally biased region" description="Basic and acidic residues" evidence="1">
    <location>
        <begin position="12"/>
        <end position="44"/>
    </location>
</feature>
<name>A0A1Y1KC29_PHOPY</name>
<dbReference type="EMBL" id="GEZM01088654">
    <property type="protein sequence ID" value="JAV58038.1"/>
    <property type="molecule type" value="Transcribed_RNA"/>
</dbReference>